<evidence type="ECO:0000313" key="2">
    <source>
        <dbReference type="Proteomes" id="UP000811365"/>
    </source>
</evidence>
<sequence>MNAICDTTAKSETLSVKGCKVKITYAPADTDCLDAIQKLLQTTILRTAGHTAA</sequence>
<proteinExistence type="predicted"/>
<dbReference type="AlphaFoldDB" id="A0A9E1GJM8"/>
<name>A0A9E1GJM8_9FIRM</name>
<dbReference type="Proteomes" id="UP000811365">
    <property type="component" value="Unassembled WGS sequence"/>
</dbReference>
<accession>A0A9E1GJM8</accession>
<reference evidence="1" key="1">
    <citation type="submission" date="2021-02" db="EMBL/GenBank/DDBJ databases">
        <title>Infant gut strain persistence is associated with maternal origin, phylogeny, and functional potential including surface adhesion and iron acquisition.</title>
        <authorList>
            <person name="Lou Y.C."/>
        </authorList>
    </citation>
    <scope>NUCLEOTIDE SEQUENCE</scope>
    <source>
        <strain evidence="1">L2_039_000G1_dasL2_039_000G1_maxbin2.maxbin.077</strain>
    </source>
</reference>
<comment type="caution">
    <text evidence="1">The sequence shown here is derived from an EMBL/GenBank/DDBJ whole genome shotgun (WGS) entry which is preliminary data.</text>
</comment>
<organism evidence="1 2">
    <name type="scientific">Faecalibacterium prausnitzii</name>
    <dbReference type="NCBI Taxonomy" id="853"/>
    <lineage>
        <taxon>Bacteria</taxon>
        <taxon>Bacillati</taxon>
        <taxon>Bacillota</taxon>
        <taxon>Clostridia</taxon>
        <taxon>Eubacteriales</taxon>
        <taxon>Oscillospiraceae</taxon>
        <taxon>Faecalibacterium</taxon>
    </lineage>
</organism>
<dbReference type="RefSeq" id="WP_158577575.1">
    <property type="nucleotide sequence ID" value="NZ_CABJDF010000015.1"/>
</dbReference>
<evidence type="ECO:0000313" key="1">
    <source>
        <dbReference type="EMBL" id="MBS6621577.1"/>
    </source>
</evidence>
<dbReference type="EMBL" id="JAGZYH010000015">
    <property type="protein sequence ID" value="MBS6621577.1"/>
    <property type="molecule type" value="Genomic_DNA"/>
</dbReference>
<gene>
    <name evidence="1" type="ORF">KH315_05365</name>
</gene>
<protein>
    <submittedName>
        <fullName evidence="1">Uncharacterized protein</fullName>
    </submittedName>
</protein>